<sequence>MKKFIDRIFGSKGYEHHRICKTCNYSNFLINKLFTL</sequence>
<reference evidence="1 2" key="1">
    <citation type="submission" date="2020-04" db="EMBL/GenBank/DDBJ databases">
        <authorList>
            <person name="Shneider M.M."/>
            <person name="Evseev P.V."/>
            <person name="Timoshina O.Y."/>
            <person name="Mikhailova Y.V."/>
            <person name="Shelenkov A.A."/>
            <person name="Yanushevich Y.G."/>
            <person name="Shagin D.A."/>
            <person name="Popova A.V."/>
            <person name="Miroshnikov K.A."/>
        </authorList>
    </citation>
    <scope>NUCLEOTIDE SEQUENCE [LARGE SCALE GENOMIC DNA]</scope>
</reference>
<proteinExistence type="predicted"/>
<evidence type="ECO:0000313" key="2">
    <source>
        <dbReference type="Proteomes" id="UP000505357"/>
    </source>
</evidence>
<protein>
    <submittedName>
        <fullName evidence="1">Uncharacterized protein</fullName>
    </submittedName>
</protein>
<accession>A0A7D3QMQ3</accession>
<gene>
    <name evidence="1" type="ORF">Octan_059</name>
</gene>
<evidence type="ECO:0000313" key="1">
    <source>
        <dbReference type="EMBL" id="QKE55761.1"/>
    </source>
</evidence>
<dbReference type="EMBL" id="MT409116">
    <property type="protein sequence ID" value="QKE55761.1"/>
    <property type="molecule type" value="Genomic_DNA"/>
</dbReference>
<organism evidence="1 2">
    <name type="scientific">Acinetobacter phage Octan</name>
    <dbReference type="NCBI Taxonomy" id="2736236"/>
    <lineage>
        <taxon>Viruses</taxon>
        <taxon>Duplodnaviria</taxon>
        <taxon>Heunggongvirae</taxon>
        <taxon>Uroviricota</taxon>
        <taxon>Caudoviricetes</taxon>
        <taxon>Pantevenvirales</taxon>
        <taxon>Straboviridae</taxon>
        <taxon>Twarogvirinae</taxon>
        <taxon>Lazarusvirus</taxon>
        <taxon>Lazarusvirus kimel</taxon>
    </lineage>
</organism>
<name>A0A7D3QMQ3_9CAUD</name>
<dbReference type="Proteomes" id="UP000505357">
    <property type="component" value="Segment"/>
</dbReference>